<evidence type="ECO:0000256" key="4">
    <source>
        <dbReference type="ARBA" id="ARBA00022801"/>
    </source>
</evidence>
<evidence type="ECO:0000256" key="8">
    <source>
        <dbReference type="ARBA" id="ARBA00023157"/>
    </source>
</evidence>
<evidence type="ECO:0000259" key="13">
    <source>
        <dbReference type="PROSITE" id="PS51864"/>
    </source>
</evidence>
<name>A0A914XQ90_9BILA</name>
<evidence type="ECO:0000256" key="12">
    <source>
        <dbReference type="SAM" id="MobiDB-lite"/>
    </source>
</evidence>
<protein>
    <recommendedName>
        <fullName evidence="11">Metalloendopeptidase</fullName>
        <ecNumber evidence="11">3.4.24.-</ecNumber>
    </recommendedName>
</protein>
<dbReference type="PANTHER" id="PTHR10127">
    <property type="entry name" value="DISCOIDIN, CUB, EGF, LAMININ , AND ZINC METALLOPROTEASE DOMAIN CONTAINING"/>
    <property type="match status" value="1"/>
</dbReference>
<dbReference type="InterPro" id="IPR001506">
    <property type="entry name" value="Peptidase_M12A"/>
</dbReference>
<keyword evidence="7" id="KW-0865">Zymogen</keyword>
<dbReference type="AlphaFoldDB" id="A0A914XQ90"/>
<evidence type="ECO:0000313" key="14">
    <source>
        <dbReference type="Proteomes" id="UP000887566"/>
    </source>
</evidence>
<evidence type="ECO:0000256" key="6">
    <source>
        <dbReference type="ARBA" id="ARBA00023049"/>
    </source>
</evidence>
<feature type="binding site" evidence="10">
    <location>
        <position position="202"/>
    </location>
    <ligand>
        <name>Zn(2+)</name>
        <dbReference type="ChEBI" id="CHEBI:29105"/>
        <note>catalytic</note>
    </ligand>
</feature>
<evidence type="ECO:0000256" key="9">
    <source>
        <dbReference type="ARBA" id="ARBA00023180"/>
    </source>
</evidence>
<comment type="caution">
    <text evidence="10">Lacks conserved residue(s) required for the propagation of feature annotation.</text>
</comment>
<keyword evidence="6 10" id="KW-0482">Metalloprotease</keyword>
<dbReference type="GO" id="GO:0006508">
    <property type="term" value="P:proteolysis"/>
    <property type="evidence" value="ECO:0007669"/>
    <property type="project" value="UniProtKB-KW"/>
</dbReference>
<dbReference type="FunFam" id="3.40.390.10:FF:000015">
    <property type="entry name" value="Meprin A subunit"/>
    <property type="match status" value="1"/>
</dbReference>
<feature type="compositionally biased region" description="Basic and acidic residues" evidence="12">
    <location>
        <begin position="51"/>
        <end position="70"/>
    </location>
</feature>
<feature type="chain" id="PRO_5038172370" description="Metalloendopeptidase" evidence="11">
    <location>
        <begin position="20"/>
        <end position="308"/>
    </location>
</feature>
<dbReference type="Proteomes" id="UP000887566">
    <property type="component" value="Unplaced"/>
</dbReference>
<dbReference type="EC" id="3.4.24.-" evidence="11"/>
<dbReference type="PROSITE" id="PS51864">
    <property type="entry name" value="ASTACIN"/>
    <property type="match status" value="1"/>
</dbReference>
<dbReference type="PANTHER" id="PTHR10127:SF883">
    <property type="entry name" value="ZINC METALLOPROTEINASE NAS-8"/>
    <property type="match status" value="1"/>
</dbReference>
<keyword evidence="4 10" id="KW-0378">Hydrolase</keyword>
<evidence type="ECO:0000256" key="11">
    <source>
        <dbReference type="RuleBase" id="RU361183"/>
    </source>
</evidence>
<dbReference type="InterPro" id="IPR006026">
    <property type="entry name" value="Peptidase_Metallo"/>
</dbReference>
<feature type="active site" evidence="10">
    <location>
        <position position="199"/>
    </location>
</feature>
<evidence type="ECO:0000256" key="5">
    <source>
        <dbReference type="ARBA" id="ARBA00022833"/>
    </source>
</evidence>
<keyword evidence="1 10" id="KW-0645">Protease</keyword>
<dbReference type="GO" id="GO:0008270">
    <property type="term" value="F:zinc ion binding"/>
    <property type="evidence" value="ECO:0007669"/>
    <property type="project" value="UniProtKB-UniRule"/>
</dbReference>
<dbReference type="SUPFAM" id="SSF55486">
    <property type="entry name" value="Metalloproteases ('zincins'), catalytic domain"/>
    <property type="match status" value="1"/>
</dbReference>
<dbReference type="InterPro" id="IPR034035">
    <property type="entry name" value="Astacin-like_dom"/>
</dbReference>
<keyword evidence="9" id="KW-0325">Glycoprotein</keyword>
<evidence type="ECO:0000256" key="7">
    <source>
        <dbReference type="ARBA" id="ARBA00023145"/>
    </source>
</evidence>
<evidence type="ECO:0000313" key="15">
    <source>
        <dbReference type="WBParaSite" id="PSAMB.scaffold950size38246.g9873.t1"/>
    </source>
</evidence>
<dbReference type="GO" id="GO:0004222">
    <property type="term" value="F:metalloendopeptidase activity"/>
    <property type="evidence" value="ECO:0007669"/>
    <property type="project" value="UniProtKB-UniRule"/>
</dbReference>
<evidence type="ECO:0000256" key="3">
    <source>
        <dbReference type="ARBA" id="ARBA00022729"/>
    </source>
</evidence>
<feature type="signal peptide" evidence="11">
    <location>
        <begin position="1"/>
        <end position="19"/>
    </location>
</feature>
<dbReference type="Gene3D" id="3.40.390.10">
    <property type="entry name" value="Collagenase (Catalytic Domain)"/>
    <property type="match status" value="1"/>
</dbReference>
<sequence length="308" mass="34572">MMLTKFVALAITVVIVCESRSIAPSVGSDENEKTDTANAQDDTGLTAEDFENAKKLTPEEKYETHDKKGMENSNMFEGDIANPGLNSSTIYRFMGQINPNDKGGNMRNVIKSTDYRWRFNTIPYTIASDFTERERAIIALAMSDMMKKTCYTFVDRNGRNDHVRIIKGNGCYSAVGNIGRGQDLSLGDRCVYLDIIQHELMHAIGLFHEQSRADRDQYVEVLSQNIKEGYQGQFNKYDLNKISHLGQPYDYKSLMHYEPTAFSKSGAETVRPVASARARGIKIENSGEMSPIDIKKLNIMGGCPNFGR</sequence>
<feature type="binding site" evidence="10">
    <location>
        <position position="208"/>
    </location>
    <ligand>
        <name>Zn(2+)</name>
        <dbReference type="ChEBI" id="CHEBI:29105"/>
        <note>catalytic</note>
    </ligand>
</feature>
<accession>A0A914XQ90</accession>
<dbReference type="SMART" id="SM00235">
    <property type="entry name" value="ZnMc"/>
    <property type="match status" value="1"/>
</dbReference>
<evidence type="ECO:0000256" key="10">
    <source>
        <dbReference type="PROSITE-ProRule" id="PRU01211"/>
    </source>
</evidence>
<keyword evidence="2 10" id="KW-0479">Metal-binding</keyword>
<keyword evidence="8" id="KW-1015">Disulfide bond</keyword>
<reference evidence="15" key="1">
    <citation type="submission" date="2022-11" db="UniProtKB">
        <authorList>
            <consortium name="WormBaseParasite"/>
        </authorList>
    </citation>
    <scope>IDENTIFICATION</scope>
</reference>
<feature type="domain" description="Peptidase M12A" evidence="13">
    <location>
        <begin position="108"/>
        <end position="304"/>
    </location>
</feature>
<dbReference type="Pfam" id="PF01400">
    <property type="entry name" value="Astacin"/>
    <property type="match status" value="1"/>
</dbReference>
<dbReference type="PRINTS" id="PR00480">
    <property type="entry name" value="ASTACIN"/>
</dbReference>
<evidence type="ECO:0000256" key="1">
    <source>
        <dbReference type="ARBA" id="ARBA00022670"/>
    </source>
</evidence>
<keyword evidence="5 10" id="KW-0862">Zinc</keyword>
<proteinExistence type="predicted"/>
<keyword evidence="14" id="KW-1185">Reference proteome</keyword>
<feature type="region of interest" description="Disordered" evidence="12">
    <location>
        <begin position="25"/>
        <end position="78"/>
    </location>
</feature>
<dbReference type="WBParaSite" id="PSAMB.scaffold950size38246.g9873.t1">
    <property type="protein sequence ID" value="PSAMB.scaffold950size38246.g9873.t1"/>
    <property type="gene ID" value="PSAMB.scaffold950size38246.g9873"/>
</dbReference>
<dbReference type="CDD" id="cd04280">
    <property type="entry name" value="ZnMc_astacin_like"/>
    <property type="match status" value="1"/>
</dbReference>
<comment type="cofactor">
    <cofactor evidence="10 11">
        <name>Zn(2+)</name>
        <dbReference type="ChEBI" id="CHEBI:29105"/>
    </cofactor>
    <text evidence="10 11">Binds 1 zinc ion per subunit.</text>
</comment>
<evidence type="ECO:0000256" key="2">
    <source>
        <dbReference type="ARBA" id="ARBA00022723"/>
    </source>
</evidence>
<keyword evidence="3 11" id="KW-0732">Signal</keyword>
<organism evidence="14 15">
    <name type="scientific">Plectus sambesii</name>
    <dbReference type="NCBI Taxonomy" id="2011161"/>
    <lineage>
        <taxon>Eukaryota</taxon>
        <taxon>Metazoa</taxon>
        <taxon>Ecdysozoa</taxon>
        <taxon>Nematoda</taxon>
        <taxon>Chromadorea</taxon>
        <taxon>Plectida</taxon>
        <taxon>Plectina</taxon>
        <taxon>Plectoidea</taxon>
        <taxon>Plectidae</taxon>
        <taxon>Plectus</taxon>
    </lineage>
</organism>
<feature type="binding site" evidence="10">
    <location>
        <position position="198"/>
    </location>
    <ligand>
        <name>Zn(2+)</name>
        <dbReference type="ChEBI" id="CHEBI:29105"/>
        <note>catalytic</note>
    </ligand>
</feature>
<dbReference type="InterPro" id="IPR024079">
    <property type="entry name" value="MetalloPept_cat_dom_sf"/>
</dbReference>